<dbReference type="Gene3D" id="3.80.10.10">
    <property type="entry name" value="Ribonuclease Inhibitor"/>
    <property type="match status" value="1"/>
</dbReference>
<keyword evidence="3" id="KW-1185">Reference proteome</keyword>
<gene>
    <name evidence="2" type="ORF">PVL29_016046</name>
</gene>
<protein>
    <submittedName>
        <fullName evidence="2">Uncharacterized protein</fullName>
    </submittedName>
</protein>
<keyword evidence="1" id="KW-0611">Plant defense</keyword>
<dbReference type="SUPFAM" id="SSF52058">
    <property type="entry name" value="L domain-like"/>
    <property type="match status" value="1"/>
</dbReference>
<dbReference type="PANTHER" id="PTHR36766:SF70">
    <property type="entry name" value="DISEASE RESISTANCE PROTEIN RGA4"/>
    <property type="match status" value="1"/>
</dbReference>
<dbReference type="PANTHER" id="PTHR36766">
    <property type="entry name" value="PLANT BROAD-SPECTRUM MILDEW RESISTANCE PROTEIN RPW8"/>
    <property type="match status" value="1"/>
</dbReference>
<reference evidence="2 3" key="1">
    <citation type="journal article" date="2023" name="BMC Biotechnol.">
        <title>Vitis rotundifolia cv Carlos genome sequencing.</title>
        <authorList>
            <person name="Huff M."/>
            <person name="Hulse-Kemp A."/>
            <person name="Scheffler B."/>
            <person name="Youngblood R."/>
            <person name="Simpson S."/>
            <person name="Babiker E."/>
            <person name="Staton M."/>
        </authorList>
    </citation>
    <scope>NUCLEOTIDE SEQUENCE [LARGE SCALE GENOMIC DNA]</scope>
    <source>
        <tissue evidence="2">Leaf</tissue>
    </source>
</reference>
<accession>A0AA38ZE94</accession>
<dbReference type="Proteomes" id="UP001168098">
    <property type="component" value="Unassembled WGS sequence"/>
</dbReference>
<sequence length="119" mass="13312">MGLPSNLTSLFIKNCDKLTSQVEWGLQGLPSLTSLEISGLPNLMSLDGMGLQLLTSLRKLQICDGPKLQSLTEERLPTSLSFLTIRNCPLLKDRCKFWTGEDWHLIAHIPHIVIDDQVL</sequence>
<dbReference type="AlphaFoldDB" id="A0AA38ZE94"/>
<dbReference type="EMBL" id="JARBHA010000012">
    <property type="protein sequence ID" value="KAJ9687396.1"/>
    <property type="molecule type" value="Genomic_DNA"/>
</dbReference>
<dbReference type="GO" id="GO:0006952">
    <property type="term" value="P:defense response"/>
    <property type="evidence" value="ECO:0007669"/>
    <property type="project" value="UniProtKB-KW"/>
</dbReference>
<proteinExistence type="predicted"/>
<comment type="caution">
    <text evidence="2">The sequence shown here is derived from an EMBL/GenBank/DDBJ whole genome shotgun (WGS) entry which is preliminary data.</text>
</comment>
<evidence type="ECO:0000313" key="3">
    <source>
        <dbReference type="Proteomes" id="UP001168098"/>
    </source>
</evidence>
<evidence type="ECO:0000313" key="2">
    <source>
        <dbReference type="EMBL" id="KAJ9687396.1"/>
    </source>
</evidence>
<evidence type="ECO:0000256" key="1">
    <source>
        <dbReference type="ARBA" id="ARBA00022821"/>
    </source>
</evidence>
<organism evidence="2 3">
    <name type="scientific">Vitis rotundifolia</name>
    <name type="common">Muscadine grape</name>
    <dbReference type="NCBI Taxonomy" id="103349"/>
    <lineage>
        <taxon>Eukaryota</taxon>
        <taxon>Viridiplantae</taxon>
        <taxon>Streptophyta</taxon>
        <taxon>Embryophyta</taxon>
        <taxon>Tracheophyta</taxon>
        <taxon>Spermatophyta</taxon>
        <taxon>Magnoliopsida</taxon>
        <taxon>eudicotyledons</taxon>
        <taxon>Gunneridae</taxon>
        <taxon>Pentapetalae</taxon>
        <taxon>rosids</taxon>
        <taxon>Vitales</taxon>
        <taxon>Vitaceae</taxon>
        <taxon>Viteae</taxon>
        <taxon>Vitis</taxon>
    </lineage>
</organism>
<dbReference type="InterPro" id="IPR032675">
    <property type="entry name" value="LRR_dom_sf"/>
</dbReference>
<name>A0AA38ZE94_VITRO</name>